<dbReference type="EMBL" id="HBHM01000002">
    <property type="protein sequence ID" value="CAD9720736.1"/>
    <property type="molecule type" value="Transcribed_RNA"/>
</dbReference>
<dbReference type="PANTHER" id="PTHR10758">
    <property type="entry name" value="26S PROTEASOME NON-ATPASE REGULATORY SUBUNIT 3/COP9 SIGNALOSOME COMPLEX SUBUNIT 3"/>
    <property type="match status" value="1"/>
</dbReference>
<dbReference type="InterPro" id="IPR050756">
    <property type="entry name" value="CSN3"/>
</dbReference>
<evidence type="ECO:0000256" key="1">
    <source>
        <dbReference type="ARBA" id="ARBA00007912"/>
    </source>
</evidence>
<feature type="region of interest" description="Disordered" evidence="3">
    <location>
        <begin position="495"/>
        <end position="531"/>
    </location>
</feature>
<dbReference type="SMART" id="SM00088">
    <property type="entry name" value="PINT"/>
    <property type="match status" value="1"/>
</dbReference>
<protein>
    <recommendedName>
        <fullName evidence="4">PCI domain-containing protein</fullName>
    </recommendedName>
</protein>
<reference evidence="5" key="1">
    <citation type="submission" date="2021-01" db="EMBL/GenBank/DDBJ databases">
        <authorList>
            <person name="Corre E."/>
            <person name="Pelletier E."/>
            <person name="Niang G."/>
            <person name="Scheremetjew M."/>
            <person name="Finn R."/>
            <person name="Kale V."/>
            <person name="Holt S."/>
            <person name="Cochrane G."/>
            <person name="Meng A."/>
            <person name="Brown T."/>
            <person name="Cohen L."/>
        </authorList>
    </citation>
    <scope>NUCLEOTIDE SEQUENCE</scope>
    <source>
        <strain evidence="5">RCC2335</strain>
    </source>
</reference>
<dbReference type="InterPro" id="IPR057985">
    <property type="entry name" value="TPR_PSMD3_N"/>
</dbReference>
<dbReference type="Pfam" id="PF01399">
    <property type="entry name" value="PCI"/>
    <property type="match status" value="1"/>
</dbReference>
<evidence type="ECO:0000256" key="3">
    <source>
        <dbReference type="SAM" id="MobiDB-lite"/>
    </source>
</evidence>
<proteinExistence type="inferred from homology"/>
<dbReference type="InterPro" id="IPR013586">
    <property type="entry name" value="PSMD3_C"/>
</dbReference>
<feature type="domain" description="PCI" evidence="4">
    <location>
        <begin position="286"/>
        <end position="465"/>
    </location>
</feature>
<feature type="compositionally biased region" description="Basic and acidic residues" evidence="3">
    <location>
        <begin position="495"/>
        <end position="517"/>
    </location>
</feature>
<sequence length="531" mass="60553">MGNETAPGEAMDLDTKKQESTGPAAAEKAPIKVFDLLCQNVHLLEEAVHAKETSLCMGRLMRQTSAARKRMTEHDIAKLLKTKLPNSNEVQQTLAQFLDLTVREDAKIAMETDDNKENDAAAEAVNGTVEGGKKEEKTSAATATPVHNRPTRASAVPECEIYVFLLAILKLLDSGSDEKARELSGIVVDWLQSFNRRTMDSLAARIYAYFSWSHERCGDDHLQGIRSKLLTLQRTAILRHDEIGQETLLNLLLHNYLHFSLYDHADKLRSKTQLTSNQHRNVHQFCRYLFYIGKIRAIQLDYTESKEKLQQALRKVPSGAKGFRITLHKWLCMVHLLLGEIPERTHFTTPGMRRALKPYFSLTQAIRKGDLKTFQQVAQRHWDQFMEDKTHNLIVRLQHNVIRKGLRNISKAYSRVSLEDVSKMLGLSGGIEEVECIVAKAVRDGAIEAKIDHANKWMTTNEASDIYSTFEPQQAFHSRIMFCLNLHNEAVKAMRYKPKEQKDKDSAEEARKERLQQEQEIASALEEDDEF</sequence>
<dbReference type="GO" id="GO:0030234">
    <property type="term" value="F:enzyme regulator activity"/>
    <property type="evidence" value="ECO:0007669"/>
    <property type="project" value="InterPro"/>
</dbReference>
<dbReference type="GO" id="GO:0042176">
    <property type="term" value="P:regulation of protein catabolic process"/>
    <property type="evidence" value="ECO:0007669"/>
    <property type="project" value="InterPro"/>
</dbReference>
<dbReference type="PROSITE" id="PS50250">
    <property type="entry name" value="PCI"/>
    <property type="match status" value="1"/>
</dbReference>
<dbReference type="GO" id="GO:0006511">
    <property type="term" value="P:ubiquitin-dependent protein catabolic process"/>
    <property type="evidence" value="ECO:0007669"/>
    <property type="project" value="TreeGrafter"/>
</dbReference>
<dbReference type="GO" id="GO:0008541">
    <property type="term" value="C:proteasome regulatory particle, lid subcomplex"/>
    <property type="evidence" value="ECO:0007669"/>
    <property type="project" value="TreeGrafter"/>
</dbReference>
<keyword evidence="2" id="KW-0647">Proteasome</keyword>
<dbReference type="InterPro" id="IPR036390">
    <property type="entry name" value="WH_DNA-bd_sf"/>
</dbReference>
<dbReference type="Pfam" id="PF25573">
    <property type="entry name" value="TPR_PSMD3_N"/>
    <property type="match status" value="1"/>
</dbReference>
<dbReference type="Pfam" id="PF08375">
    <property type="entry name" value="Rpn3_C"/>
    <property type="match status" value="1"/>
</dbReference>
<dbReference type="SMART" id="SM00753">
    <property type="entry name" value="PAM"/>
    <property type="match status" value="1"/>
</dbReference>
<accession>A0A7S2X1Y4</accession>
<organism evidence="5">
    <name type="scientific">Chloropicon roscoffensis</name>
    <dbReference type="NCBI Taxonomy" id="1461544"/>
    <lineage>
        <taxon>Eukaryota</taxon>
        <taxon>Viridiplantae</taxon>
        <taxon>Chlorophyta</taxon>
        <taxon>Chloropicophyceae</taxon>
        <taxon>Chloropicales</taxon>
        <taxon>Chloropicaceae</taxon>
        <taxon>Chloropicon</taxon>
    </lineage>
</organism>
<dbReference type="InterPro" id="IPR000717">
    <property type="entry name" value="PCI_dom"/>
</dbReference>
<name>A0A7S2X1Y4_9CHLO</name>
<dbReference type="AlphaFoldDB" id="A0A7S2X1Y4"/>
<dbReference type="PANTHER" id="PTHR10758:SF2">
    <property type="entry name" value="26S PROTEASOME NON-ATPASE REGULATORY SUBUNIT 3"/>
    <property type="match status" value="1"/>
</dbReference>
<dbReference type="Gene3D" id="1.25.40.570">
    <property type="match status" value="1"/>
</dbReference>
<evidence type="ECO:0000256" key="2">
    <source>
        <dbReference type="ARBA" id="ARBA00022942"/>
    </source>
</evidence>
<comment type="similarity">
    <text evidence="1">Belongs to the proteasome subunit S3 family.</text>
</comment>
<dbReference type="SUPFAM" id="SSF46785">
    <property type="entry name" value="Winged helix' DNA-binding domain"/>
    <property type="match status" value="1"/>
</dbReference>
<feature type="region of interest" description="Disordered" evidence="3">
    <location>
        <begin position="1"/>
        <end position="26"/>
    </location>
</feature>
<gene>
    <name evidence="5" type="ORF">CROS1312_LOCUS2</name>
</gene>
<feature type="region of interest" description="Disordered" evidence="3">
    <location>
        <begin position="129"/>
        <end position="149"/>
    </location>
</feature>
<evidence type="ECO:0000259" key="4">
    <source>
        <dbReference type="PROSITE" id="PS50250"/>
    </source>
</evidence>
<evidence type="ECO:0000313" key="5">
    <source>
        <dbReference type="EMBL" id="CAD9720736.1"/>
    </source>
</evidence>